<dbReference type="PROSITE" id="PS50922">
    <property type="entry name" value="TLC"/>
    <property type="match status" value="1"/>
</dbReference>
<evidence type="ECO:0000256" key="1">
    <source>
        <dbReference type="ARBA" id="ARBA00004141"/>
    </source>
</evidence>
<proteinExistence type="predicted"/>
<name>A0A6P7P258_BETSP</name>
<feature type="transmembrane region" description="Helical" evidence="6">
    <location>
        <begin position="71"/>
        <end position="92"/>
    </location>
</feature>
<organism evidence="8 9">
    <name type="scientific">Betta splendens</name>
    <name type="common">Siamese fighting fish</name>
    <dbReference type="NCBI Taxonomy" id="158456"/>
    <lineage>
        <taxon>Eukaryota</taxon>
        <taxon>Metazoa</taxon>
        <taxon>Chordata</taxon>
        <taxon>Craniata</taxon>
        <taxon>Vertebrata</taxon>
        <taxon>Euteleostomi</taxon>
        <taxon>Actinopterygii</taxon>
        <taxon>Neopterygii</taxon>
        <taxon>Teleostei</taxon>
        <taxon>Neoteleostei</taxon>
        <taxon>Acanthomorphata</taxon>
        <taxon>Anabantaria</taxon>
        <taxon>Anabantiformes</taxon>
        <taxon>Anabantoidei</taxon>
        <taxon>Osphronemidae</taxon>
        <taxon>Betta</taxon>
    </lineage>
</organism>
<dbReference type="GO" id="GO:0097035">
    <property type="term" value="P:regulation of membrane lipid distribution"/>
    <property type="evidence" value="ECO:0007669"/>
    <property type="project" value="TreeGrafter"/>
</dbReference>
<evidence type="ECO:0000256" key="4">
    <source>
        <dbReference type="ARBA" id="ARBA00023136"/>
    </source>
</evidence>
<reference evidence="9" key="1">
    <citation type="submission" date="2025-08" db="UniProtKB">
        <authorList>
            <consortium name="RefSeq"/>
        </authorList>
    </citation>
    <scope>IDENTIFICATION</scope>
</reference>
<dbReference type="GeneID" id="114867661"/>
<feature type="domain" description="TLC" evidence="7">
    <location>
        <begin position="35"/>
        <end position="231"/>
    </location>
</feature>
<evidence type="ECO:0000313" key="9">
    <source>
        <dbReference type="RefSeq" id="XP_029026356.1"/>
    </source>
</evidence>
<sequence>MELSSVILTTVGSVGFFRLVNAGVGQLPMPESARRNAWKWRNICTSFVHSLITAIWAVLCFFLYPQMAEDLIETFSMFSHALVSFSIGYFMYDFFDMVLNQKLNQSWELLFHHVVVISCFGLSVVSCRYVGFAVVALLVEINSVFLHLRQVMRMSSMAAGTLYRVNSMTNLGTYVVFRINTLAWMTRWLVLNRDKVPLLAYTLGSVGMAIMTAMNIVLFYRLLRSDFLKGSAREAKKDKEKEM</sequence>
<gene>
    <name evidence="9" type="primary">LOC114867661</name>
</gene>
<keyword evidence="4 5" id="KW-0472">Membrane</keyword>
<dbReference type="InParanoid" id="A0A6P7P258"/>
<dbReference type="GO" id="GO:0071709">
    <property type="term" value="P:membrane assembly"/>
    <property type="evidence" value="ECO:0007669"/>
    <property type="project" value="TreeGrafter"/>
</dbReference>
<evidence type="ECO:0000259" key="7">
    <source>
        <dbReference type="PROSITE" id="PS50922"/>
    </source>
</evidence>
<evidence type="ECO:0000256" key="2">
    <source>
        <dbReference type="ARBA" id="ARBA00022692"/>
    </source>
</evidence>
<dbReference type="Proteomes" id="UP000515150">
    <property type="component" value="Chromosome 13"/>
</dbReference>
<keyword evidence="3 6" id="KW-1133">Transmembrane helix</keyword>
<feature type="transmembrane region" description="Helical" evidence="6">
    <location>
        <begin position="46"/>
        <end position="64"/>
    </location>
</feature>
<protein>
    <submittedName>
        <fullName evidence="9">TLC domain-containing protein 2-like</fullName>
    </submittedName>
</protein>
<dbReference type="SMART" id="SM00724">
    <property type="entry name" value="TLC"/>
    <property type="match status" value="1"/>
</dbReference>
<dbReference type="KEGG" id="bspl:114867661"/>
<dbReference type="InterPro" id="IPR050846">
    <property type="entry name" value="TLCD"/>
</dbReference>
<dbReference type="PANTHER" id="PTHR13439">
    <property type="entry name" value="CT120 PROTEIN"/>
    <property type="match status" value="1"/>
</dbReference>
<accession>A0A6P7P258</accession>
<dbReference type="GO" id="GO:0007009">
    <property type="term" value="P:plasma membrane organization"/>
    <property type="evidence" value="ECO:0007669"/>
    <property type="project" value="TreeGrafter"/>
</dbReference>
<feature type="transmembrane region" description="Helical" evidence="6">
    <location>
        <begin position="199"/>
        <end position="223"/>
    </location>
</feature>
<keyword evidence="8" id="KW-1185">Reference proteome</keyword>
<evidence type="ECO:0000256" key="6">
    <source>
        <dbReference type="SAM" id="Phobius"/>
    </source>
</evidence>
<evidence type="ECO:0000313" key="8">
    <source>
        <dbReference type="Proteomes" id="UP000515150"/>
    </source>
</evidence>
<dbReference type="InterPro" id="IPR006634">
    <property type="entry name" value="TLC-dom"/>
</dbReference>
<keyword evidence="2 5" id="KW-0812">Transmembrane</keyword>
<evidence type="ECO:0000256" key="5">
    <source>
        <dbReference type="PROSITE-ProRule" id="PRU00205"/>
    </source>
</evidence>
<dbReference type="PANTHER" id="PTHR13439:SF2">
    <property type="entry name" value="TLC DOMAIN-CONTAINING PROTEIN 2"/>
    <property type="match status" value="1"/>
</dbReference>
<dbReference type="OrthoDB" id="10266980at2759"/>
<dbReference type="RefSeq" id="XP_029026356.1">
    <property type="nucleotide sequence ID" value="XM_029170523.3"/>
</dbReference>
<comment type="subcellular location">
    <subcellularLocation>
        <location evidence="1">Membrane</location>
        <topology evidence="1">Multi-pass membrane protein</topology>
    </subcellularLocation>
</comment>
<dbReference type="GO" id="GO:0005886">
    <property type="term" value="C:plasma membrane"/>
    <property type="evidence" value="ECO:0007669"/>
    <property type="project" value="TreeGrafter"/>
</dbReference>
<feature type="transmembrane region" description="Helical" evidence="6">
    <location>
        <begin position="112"/>
        <end position="139"/>
    </location>
</feature>
<dbReference type="Pfam" id="PF03798">
    <property type="entry name" value="TRAM_LAG1_CLN8"/>
    <property type="match status" value="1"/>
</dbReference>
<dbReference type="AlphaFoldDB" id="A0A6P7P258"/>
<dbReference type="GO" id="GO:0055091">
    <property type="term" value="P:phospholipid homeostasis"/>
    <property type="evidence" value="ECO:0007669"/>
    <property type="project" value="TreeGrafter"/>
</dbReference>
<dbReference type="FunCoup" id="A0A6P7P258">
    <property type="interactions" value="52"/>
</dbReference>
<evidence type="ECO:0000256" key="3">
    <source>
        <dbReference type="ARBA" id="ARBA00022989"/>
    </source>
</evidence>